<dbReference type="NCBIfam" id="TIGR02527">
    <property type="entry name" value="dot_icm_IcmQ"/>
    <property type="match status" value="1"/>
</dbReference>
<accession>Q49J27</accession>
<reference evidence="1" key="1">
    <citation type="journal article" date="2005" name="Proc. Natl. Acad. Sci. U.S.A.">
        <title>Coevolution between nonhomologous but functionally similar proteins and their conserved partners in the Legionella pathogenesis system.</title>
        <authorList>
            <person name="Feldman M."/>
            <person name="Zusman T."/>
            <person name="Hagag S."/>
            <person name="Segal G."/>
        </authorList>
    </citation>
    <scope>NUCLEOTIDE SEQUENCE</scope>
</reference>
<reference evidence="2 4" key="2">
    <citation type="submission" date="2015-11" db="EMBL/GenBank/DDBJ databases">
        <title>Identification of large and diverse effector repertoires of 38 Legionella species.</title>
        <authorList>
            <person name="Burstein D."/>
            <person name="Amaro F."/>
            <person name="Zusman T."/>
            <person name="Lifshitz Z."/>
            <person name="Cohen O."/>
            <person name="Gilbert J.A."/>
            <person name="Pupko T."/>
            <person name="Shuman H.A."/>
            <person name="Segal G."/>
        </authorList>
    </citation>
    <scope>NUCLEOTIDE SEQUENCE [LARGE SCALE GENOMIC DNA]</scope>
    <source>
        <strain evidence="2 4">1762-AUS-E</strain>
    </source>
</reference>
<dbReference type="STRING" id="45056.Lade_1199"/>
<name>Q49J27_9GAMM</name>
<dbReference type="EMBL" id="AY860661">
    <property type="protein sequence ID" value="AAX56249.1"/>
    <property type="molecule type" value="Genomic_DNA"/>
</dbReference>
<dbReference type="PATRIC" id="fig|45056.6.peg.1241"/>
<gene>
    <name evidence="1" type="primary">icmQ</name>
    <name evidence="2" type="ORF">Lade_1199</name>
    <name evidence="3" type="ORF">NCTC12735_00029</name>
</gene>
<evidence type="ECO:0000313" key="2">
    <source>
        <dbReference type="EMBL" id="KTC66541.1"/>
    </source>
</evidence>
<dbReference type="EMBL" id="LR134412">
    <property type="protein sequence ID" value="VEH81158.1"/>
    <property type="molecule type" value="Genomic_DNA"/>
</dbReference>
<keyword evidence="4" id="KW-1185">Reference proteome</keyword>
<dbReference type="Gene3D" id="1.20.5.420">
    <property type="entry name" value="Immunoglobulin FC, subunit C"/>
    <property type="match status" value="1"/>
</dbReference>
<protein>
    <submittedName>
        <fullName evidence="1 2">IcmQ</fullName>
    </submittedName>
</protein>
<evidence type="ECO:0000313" key="4">
    <source>
        <dbReference type="Proteomes" id="UP000054859"/>
    </source>
</evidence>
<keyword evidence="3" id="KW-0614">Plasmid</keyword>
<evidence type="ECO:0000313" key="1">
    <source>
        <dbReference type="EMBL" id="AAX56249.1"/>
    </source>
</evidence>
<dbReference type="Pfam" id="PF09475">
    <property type="entry name" value="Dot_icm_IcmQ"/>
    <property type="match status" value="1"/>
</dbReference>
<dbReference type="OrthoDB" id="5645338at2"/>
<geneLocation type="plasmid" evidence="3">
    <name>3</name>
</geneLocation>
<dbReference type="Proteomes" id="UP000054859">
    <property type="component" value="Unassembled WGS sequence"/>
</dbReference>
<dbReference type="InterPro" id="IPR043089">
    <property type="entry name" value="Dot_Icm_IcmQ_C"/>
</dbReference>
<evidence type="ECO:0000313" key="3">
    <source>
        <dbReference type="EMBL" id="VEH81158.1"/>
    </source>
</evidence>
<dbReference type="InterPro" id="IPR013365">
    <property type="entry name" value="Dot_Icm_IcmQ"/>
</dbReference>
<evidence type="ECO:0000313" key="5">
    <source>
        <dbReference type="Proteomes" id="UP000281170"/>
    </source>
</evidence>
<dbReference type="KEGG" id="ladl:NCTC12735_00029"/>
<dbReference type="RefSeq" id="WP_058462208.1">
    <property type="nucleotide sequence ID" value="NZ_CAAAHS010000007.1"/>
</dbReference>
<dbReference type="Gene3D" id="3.20.170.50">
    <property type="entry name" value="Dot/Icm secretion system IcmQ, C-terminal domain"/>
    <property type="match status" value="1"/>
</dbReference>
<dbReference type="EMBL" id="LNKA01000001">
    <property type="protein sequence ID" value="KTC66541.1"/>
    <property type="molecule type" value="Genomic_DNA"/>
</dbReference>
<sequence length="193" mass="22215">MKEELSEQQHEAILKALEEAIESGPWEESSFLRIIGKNLRDIRDKYEQQIQGSEKNKTASNLATQTALHNDQIEVFIGLYSFDGSNMQSWERILTNLPRQMISRPIYAEEQDIKNIIRTKENKINEAYVAIYINQLDILPTSSDKTPTDKLGKALLTLKDKSLSLENITRFVHISGIYKYNNGRLLKTAELEE</sequence>
<proteinExistence type="predicted"/>
<dbReference type="AlphaFoldDB" id="Q49J27"/>
<reference evidence="3 5" key="3">
    <citation type="submission" date="2018-12" db="EMBL/GenBank/DDBJ databases">
        <authorList>
            <consortium name="Pathogen Informatics"/>
        </authorList>
    </citation>
    <scope>NUCLEOTIDE SEQUENCE [LARGE SCALE GENOMIC DNA]</scope>
    <source>
        <strain evidence="3 5">NCTC12735</strain>
        <plasmid evidence="5">3</plasmid>
    </source>
</reference>
<organism evidence="1">
    <name type="scientific">Legionella adelaidensis</name>
    <dbReference type="NCBI Taxonomy" id="45056"/>
    <lineage>
        <taxon>Bacteria</taxon>
        <taxon>Pseudomonadati</taxon>
        <taxon>Pseudomonadota</taxon>
        <taxon>Gammaproteobacteria</taxon>
        <taxon>Legionellales</taxon>
        <taxon>Legionellaceae</taxon>
        <taxon>Legionella</taxon>
    </lineage>
</organism>
<dbReference type="Proteomes" id="UP000281170">
    <property type="component" value="Plasmid 3"/>
</dbReference>